<organism evidence="2 3">
    <name type="scientific">Candidatus Scybalocola faecigallinarum</name>
    <dbReference type="NCBI Taxonomy" id="2840941"/>
    <lineage>
        <taxon>Bacteria</taxon>
        <taxon>Bacillati</taxon>
        <taxon>Bacillota</taxon>
        <taxon>Clostridia</taxon>
        <taxon>Lachnospirales</taxon>
        <taxon>Lachnospiraceae</taxon>
        <taxon>Lachnospiraceae incertae sedis</taxon>
        <taxon>Candidatus Scybalocola (ex Gilroy et al. 2021)</taxon>
    </lineage>
</organism>
<dbReference type="InterPro" id="IPR027581">
    <property type="entry name" value="Target_ACGX"/>
</dbReference>
<gene>
    <name evidence="2" type="primary">acgA</name>
    <name evidence="2" type="ORF">IAB46_09245</name>
</gene>
<evidence type="ECO:0000313" key="2">
    <source>
        <dbReference type="EMBL" id="HIS47717.1"/>
    </source>
</evidence>
<proteinExistence type="predicted"/>
<evidence type="ECO:0000256" key="1">
    <source>
        <dbReference type="SAM" id="MobiDB-lite"/>
    </source>
</evidence>
<feature type="region of interest" description="Disordered" evidence="1">
    <location>
        <begin position="28"/>
        <end position="64"/>
    </location>
</feature>
<dbReference type="NCBIfam" id="TIGR04341">
    <property type="entry name" value="target_ACGX"/>
    <property type="match status" value="1"/>
</dbReference>
<comment type="caution">
    <text evidence="2">The sequence shown here is derived from an EMBL/GenBank/DDBJ whole genome shotgun (WGS) entry which is preliminary data.</text>
</comment>
<sequence>MALKNLVGWNRKMEAAPAAACGSACGAGDQPEGKPAACGSACGAGDQPEEKPATCGSSCGAGDK</sequence>
<reference evidence="2" key="1">
    <citation type="submission" date="2020-10" db="EMBL/GenBank/DDBJ databases">
        <authorList>
            <person name="Gilroy R."/>
        </authorList>
    </citation>
    <scope>NUCLEOTIDE SEQUENCE</scope>
    <source>
        <strain evidence="2">CHK178-757</strain>
    </source>
</reference>
<protein>
    <submittedName>
        <fullName evidence="2">ACGX-repeat peptide</fullName>
    </submittedName>
</protein>
<reference evidence="2" key="2">
    <citation type="journal article" date="2021" name="PeerJ">
        <title>Extensive microbial diversity within the chicken gut microbiome revealed by metagenomics and culture.</title>
        <authorList>
            <person name="Gilroy R."/>
            <person name="Ravi A."/>
            <person name="Getino M."/>
            <person name="Pursley I."/>
            <person name="Horton D.L."/>
            <person name="Alikhan N.F."/>
            <person name="Baker D."/>
            <person name="Gharbi K."/>
            <person name="Hall N."/>
            <person name="Watson M."/>
            <person name="Adriaenssens E.M."/>
            <person name="Foster-Nyarko E."/>
            <person name="Jarju S."/>
            <person name="Secka A."/>
            <person name="Antonio M."/>
            <person name="Oren A."/>
            <person name="Chaudhuri R.R."/>
            <person name="La Ragione R."/>
            <person name="Hildebrand F."/>
            <person name="Pallen M.J."/>
        </authorList>
    </citation>
    <scope>NUCLEOTIDE SEQUENCE</scope>
    <source>
        <strain evidence="2">CHK178-757</strain>
    </source>
</reference>
<name>A0A9D1F5V9_9FIRM</name>
<dbReference type="AlphaFoldDB" id="A0A9D1F5V9"/>
<accession>A0A9D1F5V9</accession>
<dbReference type="Proteomes" id="UP000823927">
    <property type="component" value="Unassembled WGS sequence"/>
</dbReference>
<dbReference type="EMBL" id="DVIT01000031">
    <property type="protein sequence ID" value="HIS47717.1"/>
    <property type="molecule type" value="Genomic_DNA"/>
</dbReference>
<evidence type="ECO:0000313" key="3">
    <source>
        <dbReference type="Proteomes" id="UP000823927"/>
    </source>
</evidence>